<protein>
    <submittedName>
        <fullName evidence="1">Uncharacterized protein</fullName>
    </submittedName>
</protein>
<dbReference type="EMBL" id="SNRW01013736">
    <property type="protein sequence ID" value="KAA6372274.1"/>
    <property type="molecule type" value="Genomic_DNA"/>
</dbReference>
<feature type="non-terminal residue" evidence="1">
    <location>
        <position position="1"/>
    </location>
</feature>
<comment type="caution">
    <text evidence="1">The sequence shown here is derived from an EMBL/GenBank/DDBJ whole genome shotgun (WGS) entry which is preliminary data.</text>
</comment>
<evidence type="ECO:0000313" key="1">
    <source>
        <dbReference type="EMBL" id="KAA6372274.1"/>
    </source>
</evidence>
<gene>
    <name evidence="1" type="ORF">EZS28_032199</name>
</gene>
<feature type="non-terminal residue" evidence="1">
    <location>
        <position position="1025"/>
    </location>
</feature>
<dbReference type="AlphaFoldDB" id="A0A5J4UQ00"/>
<reference evidence="1 2" key="1">
    <citation type="submission" date="2019-03" db="EMBL/GenBank/DDBJ databases">
        <title>Single cell metagenomics reveals metabolic interactions within the superorganism composed of flagellate Streblomastix strix and complex community of Bacteroidetes bacteria on its surface.</title>
        <authorList>
            <person name="Treitli S.C."/>
            <person name="Kolisko M."/>
            <person name="Husnik F."/>
            <person name="Keeling P."/>
            <person name="Hampl V."/>
        </authorList>
    </citation>
    <scope>NUCLEOTIDE SEQUENCE [LARGE SCALE GENOMIC DNA]</scope>
    <source>
        <strain evidence="1">ST1C</strain>
    </source>
</reference>
<organism evidence="1 2">
    <name type="scientific">Streblomastix strix</name>
    <dbReference type="NCBI Taxonomy" id="222440"/>
    <lineage>
        <taxon>Eukaryota</taxon>
        <taxon>Metamonada</taxon>
        <taxon>Preaxostyla</taxon>
        <taxon>Oxymonadida</taxon>
        <taxon>Streblomastigidae</taxon>
        <taxon>Streblomastix</taxon>
    </lineage>
</organism>
<accession>A0A5J4UQ00</accession>
<name>A0A5J4UQ00_9EUKA</name>
<sequence length="1025" mass="106200">PQITTSGIQITYGANFNPTFNCPFALSVIGQSLTIGDEFFPGNQPTKIKTSGTTVTIGSTGDAVETPSITSLDQLEVDGGSLTINSGTFSKSADTPLINVIGSITSVKIGQSNSVPSFTCPQVIDIKFGSLEIDKGTFTGTTETLITASAPVTIGTSGTPEFSAQKIVSVTGNNELKIIKGTFTGTSGTTSLITAAGPITIGDGGTPIFKNLGSLSISGVVLKIISGTFTKDIGAEPIKIVAELLSEVTIGGTETSPQFTDLSQISIKTGSLSIISGSFTSDGSTTGTGEYEDPVLPIPMIVTTKAAVKIGEGNYNPTFTGINLLTVENEHEEEQPYLSVDIVSGTFKLPDNNLDSELPLITTTNAAINVGDGGTPSFDAADALSISGGSLNILSGGFTRSENLLTKIKVSNSVVIIGSADDAVETPSITSLDQLEVDGGSLTINSGTFSKSADTPLFKITGDETTVNIGQSNSVPQFTCPQVIDINLGSLDIQKGTFNGTSDIIPIITSSNSVINIGVGGSNPTFTGVQILTVVNDEQSPKQLHIESGTYTLPDESESTQFLITADYAAIQIGGYSSPPQFTSSLSPVLATTGGSLIVNNAIFSGSSEESIITTTSTVVTVGNGVTPQFNCPFALSTQFGRLDILDQGLSGDQQTKIKTSETEVSIGTPESTQVQSPTISNLEQIEISGGIVNVYYGTFTKSTEDPLFKISNEAVINIGGADNASPSFSSSNVLDVNSSELNIIKGSFTGTDEEITLITASDSKVTIGEGGIPEFTGVKLLEVANTDEEGIEDKTLNIISGTFQLPLESEQTSILITTSNIEITIGNENAPEFANNTNFRMNSGRISVIKAVSPQIVINGLFTHPNAVRLESDTLLIIESSTFTSKDISGVTKYPFISATKGTLRIVSSSFGSEETSTDIGTPAVSVKRGCNQFTISESNFTHLPSGAVELEVGQSSSALIDSSRFTNCGSESVAAGALHITGESGSNSGNVSITNNQIESCNGSQAGGILLGDNVIPIAVTNN</sequence>
<evidence type="ECO:0000313" key="2">
    <source>
        <dbReference type="Proteomes" id="UP000324800"/>
    </source>
</evidence>
<dbReference type="Proteomes" id="UP000324800">
    <property type="component" value="Unassembled WGS sequence"/>
</dbReference>
<proteinExistence type="predicted"/>